<name>A0ABP3QNG5_9PROT</name>
<feature type="region of interest" description="Disordered" evidence="2">
    <location>
        <begin position="1"/>
        <end position="26"/>
    </location>
</feature>
<dbReference type="EMBL" id="BAAAFZ010000052">
    <property type="protein sequence ID" value="GAA0591818.1"/>
    <property type="molecule type" value="Genomic_DNA"/>
</dbReference>
<reference evidence="4" key="1">
    <citation type="journal article" date="2019" name="Int. J. Syst. Evol. Microbiol.">
        <title>The Global Catalogue of Microorganisms (GCM) 10K type strain sequencing project: providing services to taxonomists for standard genome sequencing and annotation.</title>
        <authorList>
            <consortium name="The Broad Institute Genomics Platform"/>
            <consortium name="The Broad Institute Genome Sequencing Center for Infectious Disease"/>
            <person name="Wu L."/>
            <person name="Ma J."/>
        </authorList>
    </citation>
    <scope>NUCLEOTIDE SEQUENCE [LARGE SCALE GENOMIC DNA]</scope>
    <source>
        <strain evidence="4">JCM 9933</strain>
    </source>
</reference>
<evidence type="ECO:0008006" key="5">
    <source>
        <dbReference type="Google" id="ProtNLM"/>
    </source>
</evidence>
<dbReference type="PRINTS" id="PR00722">
    <property type="entry name" value="CHYMOTRYPSIN"/>
</dbReference>
<dbReference type="Pfam" id="PF13365">
    <property type="entry name" value="Trypsin_2"/>
    <property type="match status" value="1"/>
</dbReference>
<dbReference type="SUPFAM" id="SSF50494">
    <property type="entry name" value="Trypsin-like serine proteases"/>
    <property type="match status" value="1"/>
</dbReference>
<dbReference type="PANTHER" id="PTHR15462">
    <property type="entry name" value="SERINE PROTEASE"/>
    <property type="match status" value="1"/>
</dbReference>
<sequence>MEQRSIAGSGGDAPCRGGALPSDRPAGAGAWSAPGLLGENGLAAPADLPLDAYPALAQRGVLTSEYPYSAVVFLHAVFPNGASAFGTGVIVGPNDVLTAAHVVYAPASGGYPTSLVAVPAYISALGWEGSPFGFSTAAVTIADTGFDPDDDGIIRAGNGGPGLEGSERDIALLTLNKPLGYRTGWMDLDPTFKQGFAHLTGYPGVYGRTLTDDVALAYDAPNDSFTYITWFEAHRGNSGGPVWHYGPSGRPSVVGLVSSGDPNAGRGVAAFDIANSYDNILYWMASNDHLLA</sequence>
<dbReference type="Proteomes" id="UP001501588">
    <property type="component" value="Unassembled WGS sequence"/>
</dbReference>
<evidence type="ECO:0000256" key="1">
    <source>
        <dbReference type="ARBA" id="ARBA00022729"/>
    </source>
</evidence>
<dbReference type="PANTHER" id="PTHR15462:SF8">
    <property type="entry name" value="SERINE PROTEASE"/>
    <property type="match status" value="1"/>
</dbReference>
<keyword evidence="1" id="KW-0732">Signal</keyword>
<proteinExistence type="predicted"/>
<dbReference type="InterPro" id="IPR001314">
    <property type="entry name" value="Peptidase_S1A"/>
</dbReference>
<protein>
    <recommendedName>
        <fullName evidence="5">Serine protease</fullName>
    </recommendedName>
</protein>
<evidence type="ECO:0000256" key="2">
    <source>
        <dbReference type="SAM" id="MobiDB-lite"/>
    </source>
</evidence>
<dbReference type="InterPro" id="IPR050966">
    <property type="entry name" value="Glutamyl_endopeptidase"/>
</dbReference>
<gene>
    <name evidence="3" type="ORF">GCM10009416_32790</name>
</gene>
<evidence type="ECO:0000313" key="3">
    <source>
        <dbReference type="EMBL" id="GAA0591818.1"/>
    </source>
</evidence>
<comment type="caution">
    <text evidence="3">The sequence shown here is derived from an EMBL/GenBank/DDBJ whole genome shotgun (WGS) entry which is preliminary data.</text>
</comment>
<keyword evidence="4" id="KW-1185">Reference proteome</keyword>
<accession>A0ABP3QNG5</accession>
<dbReference type="InterPro" id="IPR009003">
    <property type="entry name" value="Peptidase_S1_PA"/>
</dbReference>
<dbReference type="InterPro" id="IPR043504">
    <property type="entry name" value="Peptidase_S1_PA_chymotrypsin"/>
</dbReference>
<organism evidence="3 4">
    <name type="scientific">Craurococcus roseus</name>
    <dbReference type="NCBI Taxonomy" id="77585"/>
    <lineage>
        <taxon>Bacteria</taxon>
        <taxon>Pseudomonadati</taxon>
        <taxon>Pseudomonadota</taxon>
        <taxon>Alphaproteobacteria</taxon>
        <taxon>Acetobacterales</taxon>
        <taxon>Acetobacteraceae</taxon>
        <taxon>Craurococcus</taxon>
    </lineage>
</organism>
<evidence type="ECO:0000313" key="4">
    <source>
        <dbReference type="Proteomes" id="UP001501588"/>
    </source>
</evidence>
<dbReference type="Gene3D" id="2.40.10.10">
    <property type="entry name" value="Trypsin-like serine proteases"/>
    <property type="match status" value="2"/>
</dbReference>